<protein>
    <submittedName>
        <fullName evidence="3">Restriction endonuclease EcoP15I</fullName>
    </submittedName>
</protein>
<dbReference type="Pfam" id="PF04851">
    <property type="entry name" value="ResIII"/>
    <property type="match status" value="1"/>
</dbReference>
<keyword evidence="3" id="KW-0378">Hydrolase</keyword>
<accession>A0AAI8MNR3</accession>
<dbReference type="GO" id="GO:0005524">
    <property type="term" value="F:ATP binding"/>
    <property type="evidence" value="ECO:0007669"/>
    <property type="project" value="InterPro"/>
</dbReference>
<evidence type="ECO:0000259" key="1">
    <source>
        <dbReference type="Pfam" id="PF04851"/>
    </source>
</evidence>
<name>A0AAI8MNR3_9HELI</name>
<organism evidence="3 4">
    <name type="scientific">Helicobacter cinaedi CCUG 18818 = ATCC BAA-847</name>
    <dbReference type="NCBI Taxonomy" id="537971"/>
    <lineage>
        <taxon>Bacteria</taxon>
        <taxon>Pseudomonadati</taxon>
        <taxon>Campylobacterota</taxon>
        <taxon>Epsilonproteobacteria</taxon>
        <taxon>Campylobacterales</taxon>
        <taxon>Helicobacteraceae</taxon>
        <taxon>Helicobacter</taxon>
    </lineage>
</organism>
<dbReference type="InterPro" id="IPR027417">
    <property type="entry name" value="P-loop_NTPase"/>
</dbReference>
<proteinExistence type="predicted"/>
<reference evidence="3 4" key="1">
    <citation type="journal article" date="2012" name="J. Bacteriol.">
        <title>Complete Genome Sequence of Helicobacter cinaedi Type Strain ATCC BAA-847.</title>
        <authorList>
            <person name="Miyoshi-Akiyama T."/>
            <person name="Takeshita N."/>
            <person name="Ohmagari N."/>
            <person name="Kirikae T."/>
        </authorList>
    </citation>
    <scope>NUCLEOTIDE SEQUENCE [LARGE SCALE GENOMIC DNA]</scope>
    <source>
        <strain evidence="3 4">ATCC BAA-847</strain>
    </source>
</reference>
<dbReference type="InterPro" id="IPR006935">
    <property type="entry name" value="Helicase/UvrB_N"/>
</dbReference>
<dbReference type="Gene3D" id="3.40.50.300">
    <property type="entry name" value="P-loop containing nucleotide triphosphate hydrolases"/>
    <property type="match status" value="2"/>
</dbReference>
<dbReference type="InterPro" id="IPR045572">
    <property type="entry name" value="RE_endonuc_C"/>
</dbReference>
<dbReference type="REBASE" id="51226">
    <property type="entry name" value="HciORF1430P"/>
</dbReference>
<dbReference type="SUPFAM" id="SSF52540">
    <property type="entry name" value="P-loop containing nucleoside triphosphate hydrolases"/>
    <property type="match status" value="2"/>
</dbReference>
<dbReference type="KEGG" id="hcb:HCBAA847_1429"/>
<evidence type="ECO:0000259" key="2">
    <source>
        <dbReference type="Pfam" id="PF19778"/>
    </source>
</evidence>
<feature type="domain" description="Helicase/UvrB N-terminal" evidence="1">
    <location>
        <begin position="10"/>
        <end position="253"/>
    </location>
</feature>
<dbReference type="EMBL" id="AP012492">
    <property type="protein sequence ID" value="BAM32659.1"/>
    <property type="molecule type" value="Genomic_DNA"/>
</dbReference>
<gene>
    <name evidence="3" type="ORF">HCBAA847_1429</name>
</gene>
<evidence type="ECO:0000313" key="3">
    <source>
        <dbReference type="EMBL" id="BAM32659.1"/>
    </source>
</evidence>
<dbReference type="GO" id="GO:0005829">
    <property type="term" value="C:cytosol"/>
    <property type="evidence" value="ECO:0007669"/>
    <property type="project" value="TreeGrafter"/>
</dbReference>
<dbReference type="AlphaFoldDB" id="A0AAI8MNR3"/>
<dbReference type="PANTHER" id="PTHR47396">
    <property type="entry name" value="TYPE I RESTRICTION ENZYME ECOKI R PROTEIN"/>
    <property type="match status" value="1"/>
</dbReference>
<dbReference type="Proteomes" id="UP000006036">
    <property type="component" value="Chromosome 1"/>
</dbReference>
<keyword evidence="3" id="KW-0540">Nuclease</keyword>
<dbReference type="Pfam" id="PF19778">
    <property type="entry name" value="RE_endonuc"/>
    <property type="match status" value="1"/>
</dbReference>
<sequence length="993" mass="113057">MGFSYERNLPHQIKAIECVLNALENARVNPNLNNAYNPLVEISNIDLGKNLNALQRSQSIESAPINPQNRIFDISMETGTGKTYTYTKMALALSQQFNMRKFIIIVPSLAIKANALNFLCDSATKEHFSAEYGFDIVASAIESKKSNSKSKKKLMPSALREFVENDSPKEVHFLIINAQMLTAASMNEDYEQNLCDEFSNPFDALNAVNPVCIIDEPHRFGEDNKAWKKIVDSTKDSKAINPQMIFRYGATFKENKKGQKYHNLIYKLSAIEAFNNNLVKGVEVSVCEANGSEKQAYIEFIGIENNQATFALKEQGKSKAIKEVALGVGESLGVINSNLSHLRVSIKYDSKTPKAQLNNQDENEWLKKGDRINLNAYLPQMQTQMLTEALQAHFALEKVLMQSETKIKPLTLFFIEDIASYRSENKQNEILRIEFEKIAQNLMQENLKEAHGFYKEYLEKSLHNLRGISGGYFSKDNSNKEEYVVSEINEILHDKEKLLSCENIRRFIFSKWTLREGWDNPNVFVICKLRSSGSEISKLQEVGRGLRLPVNEYMSRVGNDSHLGTHYLHYIVNDSERDFAQSLISDINAQSGVIFSENATKLDEKMRQKICEVYEIAEFDLLSELVSSGIVDKKFDFLENGMLKLKELYPNAFDKENLKDGKVRQSGKTQTKAHIRRDNYKILRELWETINQKVILEYKIKSEGEFSALLEVFLREFMQNQAVQSNITTTTKRLEMRDNSASLQEILRQENALDSKSMQYQAMGKSEFLQQSANALLVNVGTLREVLESVGFESQFFNARNIALLKSEFNRFLFENAISGFEVGFAKISSATQPNLHPTAFTDTNGKPYEAIESSNLGIESSDEITPKNYLFDELFYDSAIERENILQNVDRVLVFTKIPKNALKIPVAGGISYTPDFAYVLKCENGEQIYCIIESKGKDLRDLSKVENLKISRAEQFLEKSGIFGAKIQFRAQFESEAITKILQEFLNKNDI</sequence>
<keyword evidence="3" id="KW-0255">Endonuclease</keyword>
<evidence type="ECO:0000313" key="4">
    <source>
        <dbReference type="Proteomes" id="UP000006036"/>
    </source>
</evidence>
<dbReference type="GO" id="GO:0015668">
    <property type="term" value="F:type III site-specific deoxyribonuclease activity"/>
    <property type="evidence" value="ECO:0007669"/>
    <property type="project" value="InterPro"/>
</dbReference>
<dbReference type="InterPro" id="IPR050742">
    <property type="entry name" value="Helicase_Restrict-Modif_Enz"/>
</dbReference>
<dbReference type="GO" id="GO:0003677">
    <property type="term" value="F:DNA binding"/>
    <property type="evidence" value="ECO:0007669"/>
    <property type="project" value="InterPro"/>
</dbReference>
<feature type="domain" description="Type III restriction enzyme C-terminal endonuclease" evidence="2">
    <location>
        <begin position="869"/>
        <end position="973"/>
    </location>
</feature>
<dbReference type="NCBIfam" id="NF012027">
    <property type="entry name" value="PRK15483.1"/>
    <property type="match status" value="1"/>
</dbReference>
<dbReference type="PANTHER" id="PTHR47396:SF1">
    <property type="entry name" value="ATP-DEPENDENT HELICASE IRC3-RELATED"/>
    <property type="match status" value="1"/>
</dbReference>
<dbReference type="RefSeq" id="WP_015453615.1">
    <property type="nucleotide sequence ID" value="NC_020555.1"/>
</dbReference>